<dbReference type="AlphaFoldDB" id="A0A0J7KXP0"/>
<gene>
    <name evidence="1" type="ORF">RF55_4749</name>
</gene>
<protein>
    <submittedName>
        <fullName evidence="1">Ecdysteroid udp-glucosyltransferase</fullName>
    </submittedName>
</protein>
<dbReference type="CDD" id="cd04301">
    <property type="entry name" value="NAT_SF"/>
    <property type="match status" value="1"/>
</dbReference>
<dbReference type="GO" id="GO:0008080">
    <property type="term" value="F:N-acetyltransferase activity"/>
    <property type="evidence" value="ECO:0007669"/>
    <property type="project" value="TreeGrafter"/>
</dbReference>
<keyword evidence="1" id="KW-0808">Transferase</keyword>
<dbReference type="EMBL" id="LBMM01002260">
    <property type="protein sequence ID" value="KMQ95061.1"/>
    <property type="molecule type" value="Genomic_DNA"/>
</dbReference>
<dbReference type="Gene3D" id="3.40.630.30">
    <property type="match status" value="1"/>
</dbReference>
<dbReference type="OrthoDB" id="41532at2759"/>
<dbReference type="PANTHER" id="PTHR20905">
    <property type="entry name" value="N-ACETYLTRANSFERASE-RELATED"/>
    <property type="match status" value="1"/>
</dbReference>
<dbReference type="SUPFAM" id="SSF55729">
    <property type="entry name" value="Acyl-CoA N-acyltransferases (Nat)"/>
    <property type="match status" value="1"/>
</dbReference>
<dbReference type="PANTHER" id="PTHR20905:SF1">
    <property type="entry name" value="AT07410P-RELATED"/>
    <property type="match status" value="1"/>
</dbReference>
<accession>A0A0J7KXP0</accession>
<organism evidence="1 2">
    <name type="scientific">Lasius niger</name>
    <name type="common">Black garden ant</name>
    <dbReference type="NCBI Taxonomy" id="67767"/>
    <lineage>
        <taxon>Eukaryota</taxon>
        <taxon>Metazoa</taxon>
        <taxon>Ecdysozoa</taxon>
        <taxon>Arthropoda</taxon>
        <taxon>Hexapoda</taxon>
        <taxon>Insecta</taxon>
        <taxon>Pterygota</taxon>
        <taxon>Neoptera</taxon>
        <taxon>Endopterygota</taxon>
        <taxon>Hymenoptera</taxon>
        <taxon>Apocrita</taxon>
        <taxon>Aculeata</taxon>
        <taxon>Formicoidea</taxon>
        <taxon>Formicidae</taxon>
        <taxon>Formicinae</taxon>
        <taxon>Lasius</taxon>
        <taxon>Lasius</taxon>
    </lineage>
</organism>
<dbReference type="PaxDb" id="67767-A0A0J7KXP0"/>
<evidence type="ECO:0000313" key="2">
    <source>
        <dbReference type="Proteomes" id="UP000036403"/>
    </source>
</evidence>
<dbReference type="Proteomes" id="UP000036403">
    <property type="component" value="Unassembled WGS sequence"/>
</dbReference>
<dbReference type="InterPro" id="IPR016181">
    <property type="entry name" value="Acyl_CoA_acyltransferase"/>
</dbReference>
<comment type="caution">
    <text evidence="1">The sequence shown here is derived from an EMBL/GenBank/DDBJ whole genome shotgun (WGS) entry which is preliminary data.</text>
</comment>
<evidence type="ECO:0000313" key="1">
    <source>
        <dbReference type="EMBL" id="KMQ95061.1"/>
    </source>
</evidence>
<dbReference type="STRING" id="67767.A0A0J7KXP0"/>
<reference evidence="1 2" key="1">
    <citation type="submission" date="2015-04" db="EMBL/GenBank/DDBJ databases">
        <title>Lasius niger genome sequencing.</title>
        <authorList>
            <person name="Konorov E.A."/>
            <person name="Nikitin M.A."/>
            <person name="Kirill M.V."/>
            <person name="Chang P."/>
        </authorList>
    </citation>
    <scope>NUCLEOTIDE SEQUENCE [LARGE SCALE GENOMIC DNA]</scope>
    <source>
        <tissue evidence="1">Whole</tissue>
    </source>
</reference>
<proteinExistence type="predicted"/>
<keyword evidence="2" id="KW-1185">Reference proteome</keyword>
<sequence length="283" mass="33030">MTSILWRLTRPVTKYVEYGSYLGILRNQGRYLRIAMRNYTAKCTPFYKTRLALPVDYDRVITFMNDAFYKDDPVMVNIGLEEQEPAPSLLKLMYDELCEGMTIIAEGQDNCIVGAAVNAGSCPWDPDKFAEFARCCECGSTRDVIEFEAYVTRKPNLWERYCVLKIFECSYLAVEPDFRNQGIARKLMLDSWYLARDCGYRLFRVDCSNRYIARIAEGFGWKQVCTIPFNQYVKDDKLVFKHIKEPHTEVQIYIDQVTFCKDYCPPYNKCKTTSAPKIREEKT</sequence>
<name>A0A0J7KXP0_LASNI</name>